<evidence type="ECO:0008006" key="3">
    <source>
        <dbReference type="Google" id="ProtNLM"/>
    </source>
</evidence>
<accession>A0A9D5BEW4</accession>
<organism evidence="1 2">
    <name type="scientific">Pisum sativum</name>
    <name type="common">Garden pea</name>
    <name type="synonym">Lathyrus oleraceus</name>
    <dbReference type="NCBI Taxonomy" id="3888"/>
    <lineage>
        <taxon>Eukaryota</taxon>
        <taxon>Viridiplantae</taxon>
        <taxon>Streptophyta</taxon>
        <taxon>Embryophyta</taxon>
        <taxon>Tracheophyta</taxon>
        <taxon>Spermatophyta</taxon>
        <taxon>Magnoliopsida</taxon>
        <taxon>eudicotyledons</taxon>
        <taxon>Gunneridae</taxon>
        <taxon>Pentapetalae</taxon>
        <taxon>rosids</taxon>
        <taxon>fabids</taxon>
        <taxon>Fabales</taxon>
        <taxon>Fabaceae</taxon>
        <taxon>Papilionoideae</taxon>
        <taxon>50 kb inversion clade</taxon>
        <taxon>NPAAA clade</taxon>
        <taxon>Hologalegina</taxon>
        <taxon>IRL clade</taxon>
        <taxon>Fabeae</taxon>
        <taxon>Lathyrus</taxon>
    </lineage>
</organism>
<gene>
    <name evidence="1" type="ORF">KIW84_011424</name>
</gene>
<dbReference type="PANTHER" id="PTHR31286:SF99">
    <property type="entry name" value="DUF4283 DOMAIN-CONTAINING PROTEIN"/>
    <property type="match status" value="1"/>
</dbReference>
<name>A0A9D5BEW4_PEA</name>
<comment type="caution">
    <text evidence="1">The sequence shown here is derived from an EMBL/GenBank/DDBJ whole genome shotgun (WGS) entry which is preliminary data.</text>
</comment>
<reference evidence="1 2" key="1">
    <citation type="journal article" date="2022" name="Nat. Genet.">
        <title>Improved pea reference genome and pan-genome highlight genomic features and evolutionary characteristics.</title>
        <authorList>
            <person name="Yang T."/>
            <person name="Liu R."/>
            <person name="Luo Y."/>
            <person name="Hu S."/>
            <person name="Wang D."/>
            <person name="Wang C."/>
            <person name="Pandey M.K."/>
            <person name="Ge S."/>
            <person name="Xu Q."/>
            <person name="Li N."/>
            <person name="Li G."/>
            <person name="Huang Y."/>
            <person name="Saxena R.K."/>
            <person name="Ji Y."/>
            <person name="Li M."/>
            <person name="Yan X."/>
            <person name="He Y."/>
            <person name="Liu Y."/>
            <person name="Wang X."/>
            <person name="Xiang C."/>
            <person name="Varshney R.K."/>
            <person name="Ding H."/>
            <person name="Gao S."/>
            <person name="Zong X."/>
        </authorList>
    </citation>
    <scope>NUCLEOTIDE SEQUENCE [LARGE SCALE GENOMIC DNA]</scope>
    <source>
        <strain evidence="1 2">cv. Zhongwan 6</strain>
    </source>
</reference>
<dbReference type="InterPro" id="IPR040256">
    <property type="entry name" value="At4g02000-like"/>
</dbReference>
<proteinExistence type="predicted"/>
<keyword evidence="2" id="KW-1185">Reference proteome</keyword>
<sequence>MKDIHVFVYLSHTGKEKRKFEQCHYKEIWEDRYLPYLAILWDLDNERKTEAIKMEGYWEQDQSLFFEHKSRDTRIRLKNILEIINVVEDLWRLCLTKTCLKSRLAQSMFHQLMFSATRKIISLLLCILANNITMERSNIPKNDGNGRINLDSSMLASKDLLDLWARCSYFKMEENKFLVQFCHAWDMERVYQGGLWLFKNYMLVLRKLKFGEEPLTVPMNEAEIWVQIHQLPFGLMSEDVGILIGNHIGKFITYDEQNSYGTWRK</sequence>
<dbReference type="PANTHER" id="PTHR31286">
    <property type="entry name" value="GLYCINE-RICH CELL WALL STRUCTURAL PROTEIN 1.8-LIKE"/>
    <property type="match status" value="1"/>
</dbReference>
<protein>
    <recommendedName>
        <fullName evidence="3">DUF4283 domain-containing protein</fullName>
    </recommendedName>
</protein>
<dbReference type="Proteomes" id="UP001058974">
    <property type="component" value="Chromosome 1"/>
</dbReference>
<evidence type="ECO:0000313" key="2">
    <source>
        <dbReference type="Proteomes" id="UP001058974"/>
    </source>
</evidence>
<dbReference type="AlphaFoldDB" id="A0A9D5BEW4"/>
<evidence type="ECO:0000313" key="1">
    <source>
        <dbReference type="EMBL" id="KAI5442345.1"/>
    </source>
</evidence>
<dbReference type="Gramene" id="Psat01G0142400-T1">
    <property type="protein sequence ID" value="KAI5442345.1"/>
    <property type="gene ID" value="KIW84_011424"/>
</dbReference>
<dbReference type="EMBL" id="JAMSHJ010000001">
    <property type="protein sequence ID" value="KAI5442345.1"/>
    <property type="molecule type" value="Genomic_DNA"/>
</dbReference>